<name>A0A2W1K1D9_ACIFR</name>
<sequence length="466" mass="52615">MTVFSPMTDADLRITPEDKETRLIGLGAEHLARSLVLMAAENPSVSEWVECLIATPTEALQKYRSKLKQMKDFDGFIPWSEASAFAHEVGAVLDLLRQGAPDPCSGAALVGEFFALDKVLIERCDDSNGSLGDVFREDATQLFVEYARDCSHKEAMADLTAKILKEDDYGVRGELLQTASQFLPADQLRKLIARYQAQADTAVDEYRRRDHLRGVESLARQLGDAPLFEKTRIAAWGDPSPAACLDIGRVYFKCDDLDNARSWLERVPPDECRESVQRDELLLTIYPRQGCGNLAIPVAWRVFRRHRNTNTLDVLIALLGESERGNVIAEETAKLLASPQFILDNAQFLLQVGSLDDAEQYVLTHVTAINGDHYWGLQDLAEELLAADRNLAACVIYRALVESILHRGKPKTYHHGVHYLQKLDLLAARVSRWGDWEDHTAYKQRLYQEHQRKYKFWGTYTGKYGS</sequence>
<dbReference type="Pfam" id="PF21810">
    <property type="entry name" value="DUF6880"/>
    <property type="match status" value="2"/>
</dbReference>
<proteinExistence type="predicted"/>
<dbReference type="AlphaFoldDB" id="A0A2W1K1D9"/>
<reference evidence="1 2" key="1">
    <citation type="submission" date="2018-06" db="EMBL/GenBank/DDBJ databases">
        <title>Draft sequence of Acidithiobacillus ferrooxidans CCM 4253.</title>
        <authorList>
            <person name="Moya-Beltran A."/>
            <person name="Castro M."/>
            <person name="Covarrubias P.C."/>
            <person name="Issotta F."/>
            <person name="Janiczek O."/>
            <person name="Mandl M."/>
            <person name="Kucera J."/>
            <person name="Quatrini R."/>
        </authorList>
    </citation>
    <scope>NUCLEOTIDE SEQUENCE [LARGE SCALE GENOMIC DNA]</scope>
    <source>
        <strain evidence="1 2">CCM 4253</strain>
    </source>
</reference>
<gene>
    <name evidence="1" type="ORF">DN052_08595</name>
</gene>
<dbReference type="InterPro" id="IPR049245">
    <property type="entry name" value="DUF6880"/>
</dbReference>
<dbReference type="GeneID" id="65281489"/>
<dbReference type="EMBL" id="QKQP01000005">
    <property type="protein sequence ID" value="PZD80508.1"/>
    <property type="molecule type" value="Genomic_DNA"/>
</dbReference>
<evidence type="ECO:0000313" key="1">
    <source>
        <dbReference type="EMBL" id="PZD80508.1"/>
    </source>
</evidence>
<protein>
    <submittedName>
        <fullName evidence="1">Uncharacterized protein</fullName>
    </submittedName>
</protein>
<organism evidence="1 2">
    <name type="scientific">Acidithiobacillus ferrooxidans</name>
    <name type="common">Thiobacillus ferrooxidans</name>
    <dbReference type="NCBI Taxonomy" id="920"/>
    <lineage>
        <taxon>Bacteria</taxon>
        <taxon>Pseudomonadati</taxon>
        <taxon>Pseudomonadota</taxon>
        <taxon>Acidithiobacillia</taxon>
        <taxon>Acidithiobacillales</taxon>
        <taxon>Acidithiobacillaceae</taxon>
        <taxon>Acidithiobacillus</taxon>
    </lineage>
</organism>
<evidence type="ECO:0000313" key="2">
    <source>
        <dbReference type="Proteomes" id="UP000248886"/>
    </source>
</evidence>
<dbReference type="RefSeq" id="WP_012537174.1">
    <property type="nucleotide sequence ID" value="NZ_CP040511.1"/>
</dbReference>
<dbReference type="Proteomes" id="UP000248886">
    <property type="component" value="Unassembled WGS sequence"/>
</dbReference>
<comment type="caution">
    <text evidence="1">The sequence shown here is derived from an EMBL/GenBank/DDBJ whole genome shotgun (WGS) entry which is preliminary data.</text>
</comment>
<accession>A0A2W1K1D9</accession>